<dbReference type="EMBL" id="JAPMOS010000035">
    <property type="protein sequence ID" value="KAJ4458049.1"/>
    <property type="molecule type" value="Genomic_DNA"/>
</dbReference>
<sequence>MKAILIALFATAALALTAHNANIISRINAHPGNTWRAGRTKFEDWTVEQMKEFLSLEIPAHEAQYANSTANGLPDEFDCRKQWGDCMVAVRDQAQCGSCWAFALSEVLSDRFCIAKCPAGLLSPQDLVSCDYLDSGCNGGNLGNSWSWAKSKGLATDACMPYTSAAGVVAKCPTKCADGSAIVRHKAASYSHIPASGIQQEMFKNGPVEVAFDVYEDFMHYAGGIYKHTTGSYLGGHAVMAVGWGVENGVNYWIVQNSWANKWGEQGYFRIVRGTNECDIESMVYAGPAAC</sequence>
<dbReference type="SMART" id="SM00645">
    <property type="entry name" value="Pept_C1"/>
    <property type="match status" value="1"/>
</dbReference>
<organism evidence="5 6">
    <name type="scientific">Paratrimastix pyriformis</name>
    <dbReference type="NCBI Taxonomy" id="342808"/>
    <lineage>
        <taxon>Eukaryota</taxon>
        <taxon>Metamonada</taxon>
        <taxon>Preaxostyla</taxon>
        <taxon>Paratrimastigidae</taxon>
        <taxon>Paratrimastix</taxon>
    </lineage>
</organism>
<dbReference type="InterPro" id="IPR013128">
    <property type="entry name" value="Peptidase_C1A"/>
</dbReference>
<dbReference type="InterPro" id="IPR025660">
    <property type="entry name" value="Pept_his_AS"/>
</dbReference>
<evidence type="ECO:0000313" key="5">
    <source>
        <dbReference type="EMBL" id="KAJ4458049.1"/>
    </source>
</evidence>
<reference evidence="5" key="1">
    <citation type="journal article" date="2022" name="bioRxiv">
        <title>Genomics of Preaxostyla Flagellates Illuminates Evolutionary Transitions and the Path Towards Mitochondrial Loss.</title>
        <authorList>
            <person name="Novak L.V.F."/>
            <person name="Treitli S.C."/>
            <person name="Pyrih J."/>
            <person name="Halakuc P."/>
            <person name="Pipaliya S.V."/>
            <person name="Vacek V."/>
            <person name="Brzon O."/>
            <person name="Soukal P."/>
            <person name="Eme L."/>
            <person name="Dacks J.B."/>
            <person name="Karnkowska A."/>
            <person name="Elias M."/>
            <person name="Hampl V."/>
        </authorList>
    </citation>
    <scope>NUCLEOTIDE SEQUENCE</scope>
    <source>
        <strain evidence="5">RCP-MX</strain>
    </source>
</reference>
<keyword evidence="3" id="KW-0732">Signal</keyword>
<dbReference type="SUPFAM" id="SSF54001">
    <property type="entry name" value="Cysteine proteinases"/>
    <property type="match status" value="1"/>
</dbReference>
<evidence type="ECO:0000313" key="6">
    <source>
        <dbReference type="Proteomes" id="UP001141327"/>
    </source>
</evidence>
<dbReference type="InterPro" id="IPR038765">
    <property type="entry name" value="Papain-like_cys_pep_sf"/>
</dbReference>
<evidence type="ECO:0000259" key="4">
    <source>
        <dbReference type="SMART" id="SM00645"/>
    </source>
</evidence>
<dbReference type="InterPro" id="IPR025661">
    <property type="entry name" value="Pept_asp_AS"/>
</dbReference>
<dbReference type="Proteomes" id="UP001141327">
    <property type="component" value="Unassembled WGS sequence"/>
</dbReference>
<protein>
    <submittedName>
        <fullName evidence="5">Gut-specific cysteine proteinase</fullName>
    </submittedName>
</protein>
<feature type="domain" description="Peptidase C1A papain C-terminal" evidence="4">
    <location>
        <begin position="73"/>
        <end position="288"/>
    </location>
</feature>
<dbReference type="InterPro" id="IPR000668">
    <property type="entry name" value="Peptidase_C1A_C"/>
</dbReference>
<dbReference type="PANTHER" id="PTHR12411">
    <property type="entry name" value="CYSTEINE PROTEASE FAMILY C1-RELATED"/>
    <property type="match status" value="1"/>
</dbReference>
<dbReference type="Pfam" id="PF00112">
    <property type="entry name" value="Peptidase_C1"/>
    <property type="match status" value="1"/>
</dbReference>
<feature type="chain" id="PRO_5045207348" evidence="3">
    <location>
        <begin position="16"/>
        <end position="291"/>
    </location>
</feature>
<dbReference type="PRINTS" id="PR00705">
    <property type="entry name" value="PAPAIN"/>
</dbReference>
<keyword evidence="6" id="KW-1185">Reference proteome</keyword>
<name>A0ABQ8UFJ1_9EUKA</name>
<proteinExistence type="inferred from homology"/>
<dbReference type="Gene3D" id="3.90.70.10">
    <property type="entry name" value="Cysteine proteinases"/>
    <property type="match status" value="1"/>
</dbReference>
<evidence type="ECO:0000256" key="3">
    <source>
        <dbReference type="SAM" id="SignalP"/>
    </source>
</evidence>
<comment type="caution">
    <text evidence="5">The sequence shown here is derived from an EMBL/GenBank/DDBJ whole genome shotgun (WGS) entry which is preliminary data.</text>
</comment>
<dbReference type="PROSITE" id="PS00639">
    <property type="entry name" value="THIOL_PROTEASE_HIS"/>
    <property type="match status" value="1"/>
</dbReference>
<evidence type="ECO:0000256" key="2">
    <source>
        <dbReference type="ARBA" id="ARBA00023157"/>
    </source>
</evidence>
<dbReference type="PROSITE" id="PS00640">
    <property type="entry name" value="THIOL_PROTEASE_ASN"/>
    <property type="match status" value="1"/>
</dbReference>
<keyword evidence="2" id="KW-1015">Disulfide bond</keyword>
<comment type="similarity">
    <text evidence="1">Belongs to the peptidase C1 family.</text>
</comment>
<accession>A0ABQ8UFJ1</accession>
<feature type="signal peptide" evidence="3">
    <location>
        <begin position="1"/>
        <end position="15"/>
    </location>
</feature>
<gene>
    <name evidence="5" type="ORF">PAPYR_6315</name>
</gene>
<dbReference type="CDD" id="cd02620">
    <property type="entry name" value="Peptidase_C1A_CathepsinB"/>
    <property type="match status" value="1"/>
</dbReference>
<evidence type="ECO:0000256" key="1">
    <source>
        <dbReference type="ARBA" id="ARBA00008455"/>
    </source>
</evidence>